<keyword evidence="3" id="KW-0732">Signal</keyword>
<dbReference type="Gene3D" id="3.30.710.10">
    <property type="entry name" value="Potassium Channel Kv1.1, Chain A"/>
    <property type="match status" value="1"/>
</dbReference>
<protein>
    <recommendedName>
        <fullName evidence="4">BTB domain-containing protein</fullName>
    </recommendedName>
</protein>
<dbReference type="InterPro" id="IPR011333">
    <property type="entry name" value="SKP1/BTB/POZ_sf"/>
</dbReference>
<dbReference type="Proteomes" id="UP001181693">
    <property type="component" value="Unassembled WGS sequence"/>
</dbReference>
<dbReference type="SMART" id="SM00185">
    <property type="entry name" value="ARM"/>
    <property type="match status" value="4"/>
</dbReference>
<dbReference type="EMBL" id="DYDO01000008">
    <property type="protein sequence ID" value="DBA18837.1"/>
    <property type="molecule type" value="Genomic_DNA"/>
</dbReference>
<feature type="compositionally biased region" description="Basic and acidic residues" evidence="2">
    <location>
        <begin position="393"/>
        <end position="405"/>
    </location>
</feature>
<dbReference type="InterPro" id="IPR055445">
    <property type="entry name" value="ARM_ARMC5"/>
</dbReference>
<keyword evidence="6" id="KW-1185">Reference proteome</keyword>
<dbReference type="SUPFAM" id="SSF54695">
    <property type="entry name" value="POZ domain"/>
    <property type="match status" value="1"/>
</dbReference>
<dbReference type="Gene3D" id="1.25.10.10">
    <property type="entry name" value="Leucine-rich Repeat Variant"/>
    <property type="match status" value="1"/>
</dbReference>
<gene>
    <name evidence="5" type="ORF">GDO54_014734</name>
</gene>
<dbReference type="AlphaFoldDB" id="A0AAV2ZXU1"/>
<dbReference type="InterPro" id="IPR000210">
    <property type="entry name" value="BTB/POZ_dom"/>
</dbReference>
<dbReference type="Pfam" id="PF00651">
    <property type="entry name" value="BTB"/>
    <property type="match status" value="1"/>
</dbReference>
<dbReference type="GO" id="GO:0005829">
    <property type="term" value="C:cytosol"/>
    <property type="evidence" value="ECO:0007669"/>
    <property type="project" value="TreeGrafter"/>
</dbReference>
<accession>A0AAV2ZXU1</accession>
<dbReference type="InterPro" id="IPR000225">
    <property type="entry name" value="Armadillo"/>
</dbReference>
<feature type="chain" id="PRO_5043662954" description="BTB domain-containing protein" evidence="3">
    <location>
        <begin position="17"/>
        <end position="895"/>
    </location>
</feature>
<evidence type="ECO:0000313" key="5">
    <source>
        <dbReference type="EMBL" id="DBA18837.1"/>
    </source>
</evidence>
<reference evidence="5" key="1">
    <citation type="thesis" date="2020" institute="ProQuest LLC" country="789 East Eisenhower Parkway, Ann Arbor, MI, USA">
        <title>Comparative Genomics and Chromosome Evolution.</title>
        <authorList>
            <person name="Mudd A.B."/>
        </authorList>
    </citation>
    <scope>NUCLEOTIDE SEQUENCE</scope>
    <source>
        <strain evidence="5">1538</strain>
        <tissue evidence="5">Blood</tissue>
    </source>
</reference>
<name>A0AAV2ZXU1_PYXAD</name>
<feature type="domain" description="BTB" evidence="4">
    <location>
        <begin position="712"/>
        <end position="772"/>
    </location>
</feature>
<dbReference type="PANTHER" id="PTHR23312:SF8">
    <property type="entry name" value="ARMADILLO REPEAT-CONTAINING PROTEIN 5"/>
    <property type="match status" value="1"/>
</dbReference>
<evidence type="ECO:0000256" key="1">
    <source>
        <dbReference type="PROSITE-ProRule" id="PRU00259"/>
    </source>
</evidence>
<evidence type="ECO:0000256" key="3">
    <source>
        <dbReference type="SAM" id="SignalP"/>
    </source>
</evidence>
<dbReference type="PROSITE" id="PS50097">
    <property type="entry name" value="BTB"/>
    <property type="match status" value="1"/>
</dbReference>
<evidence type="ECO:0000313" key="6">
    <source>
        <dbReference type="Proteomes" id="UP001181693"/>
    </source>
</evidence>
<comment type="caution">
    <text evidence="5">The sequence shown here is derived from an EMBL/GenBank/DDBJ whole genome shotgun (WGS) entry which is preliminary data.</text>
</comment>
<proteinExistence type="predicted"/>
<dbReference type="PANTHER" id="PTHR23312">
    <property type="entry name" value="ARMC5 ARMADILLO REPEAT-CONTAINING -RELATED"/>
    <property type="match status" value="1"/>
</dbReference>
<dbReference type="PROSITE" id="PS50176">
    <property type="entry name" value="ARM_REPEAT"/>
    <property type="match status" value="1"/>
</dbReference>
<dbReference type="InterPro" id="IPR016024">
    <property type="entry name" value="ARM-type_fold"/>
</dbReference>
<dbReference type="SUPFAM" id="SSF48371">
    <property type="entry name" value="ARM repeat"/>
    <property type="match status" value="2"/>
</dbReference>
<dbReference type="InterPro" id="IPR011989">
    <property type="entry name" value="ARM-like"/>
</dbReference>
<evidence type="ECO:0000256" key="2">
    <source>
        <dbReference type="SAM" id="MobiDB-lite"/>
    </source>
</evidence>
<sequence>MSFLSLSSCLASLSAAEDPVGLSRALSELRSRHVSRAGGAGQFRRQGGLVPLVALLTEPSRAAALGASRRNLELALSLLANSCTEPGSRVQVRELGGIPALICILQSVCIDSIWNRVSRALGNLALDSQNSRIIHESGAVSSLVQILKTSQDVGCLQSCLRALRILGDSQPHRLSICQQGGLASCVQMLTSPHPDVVCAAVRAVCELSRGCSLDCAEQLSPAVPTLMALASEDQVKTAVHPAAFGTLCNLCNQGALRPMLGNAGIIKLLITKAIAVQGAPSRCFPLVRALCFCCREAVNRVRVRELGGLELLLDLLRSPQYRSVHHRITAAFLHFCHDTAALSLLGLGGLASLLAKRLEEVAWAAEEREGVQSLKEVPDEEEEKGAASFDFPPEPRSRKEQGSSEESLRSWLLSEGYINSLEDLPPEWIMDRENREESVKTMFSPKGKGSQIAKLSEKRTQLPHTSGHLLSCNSRIPEIFASPSVLGLRSPAPTEVYGPELPVLLLLSRFSQLSDTSSCLVSHPILKGLLTYVICHPNPSNRAARLLQRLTCDPLCLEAFIRTGSICTLRARLLLHDSPDEEGKERNRYPERAKELGHILLRNLCIQAESPFGVGLVTHMLVSGPQSDRQQCALCLPFIYRNDSSHRQNLLDGAIRLVLDQLMLSLDPVYFFHASECLSSILKPEGSPAPTKSSSPVSPSCCYQELFSQDQGDIVFVLDGGERLVGSRELVSKSCEVFCAMLQGGYAESQQREVHLREVPFCAFLPLLHYLHGCSQDSFCPTLQRLQKVEPDQELAQSPLAFTLAAAGRFLLPGLQCVLENTVRETVLTLDNLPSVYNLAEVHESVQLRRDCCRYLMKRLHPPQRRARTLLQLYEQAQDKQQLSQHLQDVLQGKD</sequence>
<feature type="signal peptide" evidence="3">
    <location>
        <begin position="1"/>
        <end position="16"/>
    </location>
</feature>
<feature type="region of interest" description="Disordered" evidence="2">
    <location>
        <begin position="372"/>
        <end position="405"/>
    </location>
</feature>
<dbReference type="SMART" id="SM00225">
    <property type="entry name" value="BTB"/>
    <property type="match status" value="1"/>
</dbReference>
<organism evidence="5 6">
    <name type="scientific">Pyxicephalus adspersus</name>
    <name type="common">African bullfrog</name>
    <dbReference type="NCBI Taxonomy" id="30357"/>
    <lineage>
        <taxon>Eukaryota</taxon>
        <taxon>Metazoa</taxon>
        <taxon>Chordata</taxon>
        <taxon>Craniata</taxon>
        <taxon>Vertebrata</taxon>
        <taxon>Euteleostomi</taxon>
        <taxon>Amphibia</taxon>
        <taxon>Batrachia</taxon>
        <taxon>Anura</taxon>
        <taxon>Neobatrachia</taxon>
        <taxon>Ranoidea</taxon>
        <taxon>Pyxicephalidae</taxon>
        <taxon>Pyxicephalinae</taxon>
        <taxon>Pyxicephalus</taxon>
    </lineage>
</organism>
<feature type="repeat" description="ARM" evidence="1">
    <location>
        <begin position="96"/>
        <end position="139"/>
    </location>
</feature>
<evidence type="ECO:0000259" key="4">
    <source>
        <dbReference type="PROSITE" id="PS50097"/>
    </source>
</evidence>
<dbReference type="GO" id="GO:0009653">
    <property type="term" value="P:anatomical structure morphogenesis"/>
    <property type="evidence" value="ECO:0007669"/>
    <property type="project" value="TreeGrafter"/>
</dbReference>
<dbReference type="Pfam" id="PF24768">
    <property type="entry name" value="ARM_ARMC5"/>
    <property type="match status" value="1"/>
</dbReference>